<dbReference type="AlphaFoldDB" id="A0A2P2QHS1"/>
<protein>
    <submittedName>
        <fullName evidence="1">Uncharacterized protein</fullName>
    </submittedName>
</protein>
<accession>A0A2P2QHS1</accession>
<name>A0A2P2QHS1_RHIMU</name>
<dbReference type="EMBL" id="GGEC01085963">
    <property type="protein sequence ID" value="MBX66447.1"/>
    <property type="molecule type" value="Transcribed_RNA"/>
</dbReference>
<proteinExistence type="predicted"/>
<organism evidence="1">
    <name type="scientific">Rhizophora mucronata</name>
    <name type="common">Asiatic mangrove</name>
    <dbReference type="NCBI Taxonomy" id="61149"/>
    <lineage>
        <taxon>Eukaryota</taxon>
        <taxon>Viridiplantae</taxon>
        <taxon>Streptophyta</taxon>
        <taxon>Embryophyta</taxon>
        <taxon>Tracheophyta</taxon>
        <taxon>Spermatophyta</taxon>
        <taxon>Magnoliopsida</taxon>
        <taxon>eudicotyledons</taxon>
        <taxon>Gunneridae</taxon>
        <taxon>Pentapetalae</taxon>
        <taxon>rosids</taxon>
        <taxon>fabids</taxon>
        <taxon>Malpighiales</taxon>
        <taxon>Rhizophoraceae</taxon>
        <taxon>Rhizophora</taxon>
    </lineage>
</organism>
<sequence length="18" mass="2090">MVKIQKQALTIKSYFGYA</sequence>
<evidence type="ECO:0000313" key="1">
    <source>
        <dbReference type="EMBL" id="MBX66447.1"/>
    </source>
</evidence>
<reference evidence="1" key="1">
    <citation type="submission" date="2018-02" db="EMBL/GenBank/DDBJ databases">
        <title>Rhizophora mucronata_Transcriptome.</title>
        <authorList>
            <person name="Meera S.P."/>
            <person name="Sreeshan A."/>
            <person name="Augustine A."/>
        </authorList>
    </citation>
    <scope>NUCLEOTIDE SEQUENCE</scope>
    <source>
        <tissue evidence="1">Leaf</tissue>
    </source>
</reference>